<accession>A0ACC2C2H7</accession>
<evidence type="ECO:0000313" key="1">
    <source>
        <dbReference type="EMBL" id="KAJ7536196.1"/>
    </source>
</evidence>
<organism evidence="1 2">
    <name type="scientific">Diphasiastrum complanatum</name>
    <name type="common">Issler's clubmoss</name>
    <name type="synonym">Lycopodium complanatum</name>
    <dbReference type="NCBI Taxonomy" id="34168"/>
    <lineage>
        <taxon>Eukaryota</taxon>
        <taxon>Viridiplantae</taxon>
        <taxon>Streptophyta</taxon>
        <taxon>Embryophyta</taxon>
        <taxon>Tracheophyta</taxon>
        <taxon>Lycopodiopsida</taxon>
        <taxon>Lycopodiales</taxon>
        <taxon>Lycopodiaceae</taxon>
        <taxon>Lycopodioideae</taxon>
        <taxon>Diphasiastrum</taxon>
    </lineage>
</organism>
<dbReference type="EMBL" id="CM055103">
    <property type="protein sequence ID" value="KAJ7536196.1"/>
    <property type="molecule type" value="Genomic_DNA"/>
</dbReference>
<dbReference type="Proteomes" id="UP001162992">
    <property type="component" value="Chromosome 12"/>
</dbReference>
<gene>
    <name evidence="1" type="ORF">O6H91_12G059500</name>
</gene>
<sequence>MAVVKSPMKQPRSVPSKKGVAHRARSSALRKHPQAVDTDSGWCCIARPRAISPPPASARRTLLHLSCGGEDHRAARLNEEVSKEKDGRGKERRKGRRASEDVLKPGELAALIKQGFIGSVAVEKGGGAGSPFRLRLSPGKVSPLVEQTAGSAITVSSHVKLLGSVQNVGIASPPSQVNAKSSPTATEKTRSSSTLQDMMVQEHQIQPKPSSQSLPPSSQAILPISNLQLQQSSQQKSKYFAARLSERASIQRVSQHVIDISDCEDVEVYLQTLRLMYLKDMKRALMKETVSRVLGILKVSASIVFDAGVLSCLEYLEAVPWAEDEEEQITTLVAQLQLDGCGATEVLTRLSTTDMNCTQDILMGLLDSVTKGTDDKARREMKGLISRMLRENAAKKDYMDDSKETLYSACASSIDLLKQLFKQIINIDVGKTGSSEDKGSMAAQISRQADNLHWLGEIMIDQQIANDFVRMWANQRELAALHKQVPVIYRYEISRVTARLCIGIGKGQVLSPKDVRFSLLQTWFQPLLDDFGWLHRCCKGLDKKLVEEGISQTILTLPLKQQQIILLGWFDRFSSHGDDCPNLQKGFEVWWRRTFLRPLDSPKLITLST</sequence>
<keyword evidence="2" id="KW-1185">Reference proteome</keyword>
<name>A0ACC2C2H7_DIPCM</name>
<comment type="caution">
    <text evidence="1">The sequence shown here is derived from an EMBL/GenBank/DDBJ whole genome shotgun (WGS) entry which is preliminary data.</text>
</comment>
<proteinExistence type="predicted"/>
<protein>
    <submittedName>
        <fullName evidence="1">Uncharacterized protein</fullName>
    </submittedName>
</protein>
<reference evidence="2" key="1">
    <citation type="journal article" date="2024" name="Proc. Natl. Acad. Sci. U.S.A.">
        <title>Extraordinary preservation of gene collinearity over three hundred million years revealed in homosporous lycophytes.</title>
        <authorList>
            <person name="Li C."/>
            <person name="Wickell D."/>
            <person name="Kuo L.Y."/>
            <person name="Chen X."/>
            <person name="Nie B."/>
            <person name="Liao X."/>
            <person name="Peng D."/>
            <person name="Ji J."/>
            <person name="Jenkins J."/>
            <person name="Williams M."/>
            <person name="Shu S."/>
            <person name="Plott C."/>
            <person name="Barry K."/>
            <person name="Rajasekar S."/>
            <person name="Grimwood J."/>
            <person name="Han X."/>
            <person name="Sun S."/>
            <person name="Hou Z."/>
            <person name="He W."/>
            <person name="Dai G."/>
            <person name="Sun C."/>
            <person name="Schmutz J."/>
            <person name="Leebens-Mack J.H."/>
            <person name="Li F.W."/>
            <person name="Wang L."/>
        </authorList>
    </citation>
    <scope>NUCLEOTIDE SEQUENCE [LARGE SCALE GENOMIC DNA]</scope>
    <source>
        <strain evidence="2">cv. PW_Plant_1</strain>
    </source>
</reference>
<evidence type="ECO:0000313" key="2">
    <source>
        <dbReference type="Proteomes" id="UP001162992"/>
    </source>
</evidence>